<evidence type="ECO:0000313" key="3">
    <source>
        <dbReference type="Proteomes" id="UP000011115"/>
    </source>
</evidence>
<reference evidence="3" key="1">
    <citation type="journal article" date="2011" name="Nature">
        <title>Genome sequence and analysis of the tuber crop potato.</title>
        <authorList>
            <consortium name="The Potato Genome Sequencing Consortium"/>
        </authorList>
    </citation>
    <scope>NUCLEOTIDE SEQUENCE [LARGE SCALE GENOMIC DNA]</scope>
    <source>
        <strain evidence="3">cv. DM1-3 516 R44</strain>
    </source>
</reference>
<sequence>MDRLPRSGITNFDQLPRSGITNFDRLPRSGITNFDRLPRFGIIIESGTKLRFNDVRPVAPVNAPTEEFVVRGRGRGMGRERAMGRGHGRVAPAGNGAPIENAPVNENPLTSAPPKEHHEEIEEENVDVGNVENMGQEKEVQAETINVSPIDPVLIRQIMSFLKGLVGPGVLPSTQATQAPTNPHVVSTAPKVGGT</sequence>
<evidence type="ECO:0000256" key="1">
    <source>
        <dbReference type="SAM" id="MobiDB-lite"/>
    </source>
</evidence>
<feature type="region of interest" description="Disordered" evidence="1">
    <location>
        <begin position="174"/>
        <end position="195"/>
    </location>
</feature>
<dbReference type="Gramene" id="PGSC0003DMT400088739">
    <property type="protein sequence ID" value="PGSC0003DMT400088739"/>
    <property type="gene ID" value="PGSC0003DMG400038310"/>
</dbReference>
<dbReference type="EnsemblPlants" id="PGSC0003DMT400088739">
    <property type="protein sequence ID" value="PGSC0003DMT400088739"/>
    <property type="gene ID" value="PGSC0003DMG400038310"/>
</dbReference>
<evidence type="ECO:0000313" key="2">
    <source>
        <dbReference type="EnsemblPlants" id="PGSC0003DMT400088739"/>
    </source>
</evidence>
<proteinExistence type="predicted"/>
<dbReference type="PaxDb" id="4113-PGSC0003DMT400088739"/>
<reference evidence="2" key="2">
    <citation type="submission" date="2015-06" db="UniProtKB">
        <authorList>
            <consortium name="EnsemblPlants"/>
        </authorList>
    </citation>
    <scope>IDENTIFICATION</scope>
    <source>
        <strain evidence="2">DM1-3 516 R44</strain>
    </source>
</reference>
<organism evidence="2 3">
    <name type="scientific">Solanum tuberosum</name>
    <name type="common">Potato</name>
    <dbReference type="NCBI Taxonomy" id="4113"/>
    <lineage>
        <taxon>Eukaryota</taxon>
        <taxon>Viridiplantae</taxon>
        <taxon>Streptophyta</taxon>
        <taxon>Embryophyta</taxon>
        <taxon>Tracheophyta</taxon>
        <taxon>Spermatophyta</taxon>
        <taxon>Magnoliopsida</taxon>
        <taxon>eudicotyledons</taxon>
        <taxon>Gunneridae</taxon>
        <taxon>Pentapetalae</taxon>
        <taxon>asterids</taxon>
        <taxon>lamiids</taxon>
        <taxon>Solanales</taxon>
        <taxon>Solanaceae</taxon>
        <taxon>Solanoideae</taxon>
        <taxon>Solaneae</taxon>
        <taxon>Solanum</taxon>
    </lineage>
</organism>
<name>M1DGL9_SOLTU</name>
<feature type="region of interest" description="Disordered" evidence="1">
    <location>
        <begin position="77"/>
        <end position="115"/>
    </location>
</feature>
<keyword evidence="3" id="KW-1185">Reference proteome</keyword>
<dbReference type="AlphaFoldDB" id="M1DGL9"/>
<feature type="compositionally biased region" description="Polar residues" evidence="1">
    <location>
        <begin position="174"/>
        <end position="185"/>
    </location>
</feature>
<protein>
    <submittedName>
        <fullName evidence="2">'chromo' domain containing protein</fullName>
    </submittedName>
</protein>
<dbReference type="HOGENOM" id="CLU_120707_0_0_1"/>
<accession>M1DGL9</accession>
<dbReference type="InParanoid" id="M1DGL9"/>
<dbReference type="Proteomes" id="UP000011115">
    <property type="component" value="Unassembled WGS sequence"/>
</dbReference>